<evidence type="ECO:0000256" key="2">
    <source>
        <dbReference type="ARBA" id="ARBA00023242"/>
    </source>
</evidence>
<sequence>MEGASTAQPYEAGAVQPPPMTGGVGAPPVAFVQATPSSYQSSSSFETTINPVGAYVQTPIQPPIPPNSSAYQQSVFPSSFQQTQPLNSVVNFGYPTQQYPSPQNAPQSSYPNAGMAMPTSSQQLNTQISRISVILDLSIKQIQQLRAQITAYRYTSRGPVGELDQLPYSLPAVLQYFQQRSNRLTPIPRPVGIDPVELMKEREYRMQNRIGLRIKELETSLLTVDPKLRTGMELELRSLKFLNYQRQLRGEIVSMMKQETALEMSLNPRSYRRPKKQSLREARVTEKLEKQQKLELERKRRQRHQEFLNAVIQHGKEFKEYHRNNQVKNSKLKKAVLTYHSNTERERRKEEERREKERMAKLMQEDEEGYRKLLDQKKDKRLVYLLQQTDEYINSLVGLVKQHQAAEKKRKKMEKRALKEQRRKERQERKRQEEEVKKQQAIENGQEYIVSNNESRPDDENSQNSDLPVKIRELATGTLKCLTIQIFSLTHFLEKNQYVYSFTLPCSSTNSPSIDSRNETDSISSQSESSDDEVSSSGNE</sequence>
<dbReference type="WBParaSite" id="nRc.2.0.1.t17196-RA">
    <property type="protein sequence ID" value="nRc.2.0.1.t17196-RA"/>
    <property type="gene ID" value="nRc.2.0.1.g17196"/>
</dbReference>
<dbReference type="GO" id="GO:0005634">
    <property type="term" value="C:nucleus"/>
    <property type="evidence" value="ECO:0007669"/>
    <property type="project" value="UniProtKB-SubCell"/>
</dbReference>
<evidence type="ECO:0000313" key="7">
    <source>
        <dbReference type="WBParaSite" id="nRc.2.0.1.t17196-RA"/>
    </source>
</evidence>
<dbReference type="SMART" id="SM00573">
    <property type="entry name" value="HSA"/>
    <property type="match status" value="1"/>
</dbReference>
<protein>
    <submittedName>
        <fullName evidence="7">HSA domain-containing protein</fullName>
    </submittedName>
</protein>
<reference evidence="7" key="1">
    <citation type="submission" date="2022-11" db="UniProtKB">
        <authorList>
            <consortium name="WormBaseParasite"/>
        </authorList>
    </citation>
    <scope>IDENTIFICATION</scope>
</reference>
<proteinExistence type="predicted"/>
<feature type="region of interest" description="Disordered" evidence="3">
    <location>
        <begin position="1"/>
        <end position="26"/>
    </location>
</feature>
<evidence type="ECO:0000259" key="4">
    <source>
        <dbReference type="PROSITE" id="PS51204"/>
    </source>
</evidence>
<dbReference type="InterPro" id="IPR014012">
    <property type="entry name" value="HSA_dom"/>
</dbReference>
<dbReference type="GO" id="GO:0006355">
    <property type="term" value="P:regulation of DNA-templated transcription"/>
    <property type="evidence" value="ECO:0007669"/>
    <property type="project" value="InterPro"/>
</dbReference>
<dbReference type="InterPro" id="IPR014978">
    <property type="entry name" value="Gln-Leu-Gln_QLQ"/>
</dbReference>
<dbReference type="FunFam" id="1.20.5.170:FF:000008">
    <property type="entry name" value="probable global transcription activator SNF2L2 isoform X1"/>
    <property type="match status" value="1"/>
</dbReference>
<name>A0A915ITP7_ROMCU</name>
<dbReference type="PROSITE" id="PS51204">
    <property type="entry name" value="HSA"/>
    <property type="match status" value="1"/>
</dbReference>
<dbReference type="AlphaFoldDB" id="A0A915ITP7"/>
<comment type="subcellular location">
    <subcellularLocation>
        <location evidence="1">Nucleus</location>
    </subcellularLocation>
</comment>
<accession>A0A915ITP7</accession>
<feature type="region of interest" description="Disordered" evidence="3">
    <location>
        <begin position="508"/>
        <end position="540"/>
    </location>
</feature>
<evidence type="ECO:0000256" key="3">
    <source>
        <dbReference type="SAM" id="MobiDB-lite"/>
    </source>
</evidence>
<dbReference type="Proteomes" id="UP000887565">
    <property type="component" value="Unplaced"/>
</dbReference>
<dbReference type="GO" id="GO:0005524">
    <property type="term" value="F:ATP binding"/>
    <property type="evidence" value="ECO:0007669"/>
    <property type="project" value="InterPro"/>
</dbReference>
<feature type="region of interest" description="Disordered" evidence="3">
    <location>
        <begin position="340"/>
        <end position="363"/>
    </location>
</feature>
<feature type="domain" description="QLQ" evidence="5">
    <location>
        <begin position="136"/>
        <end position="176"/>
    </location>
</feature>
<evidence type="ECO:0000256" key="1">
    <source>
        <dbReference type="ARBA" id="ARBA00004123"/>
    </source>
</evidence>
<evidence type="ECO:0000313" key="6">
    <source>
        <dbReference type="Proteomes" id="UP000887565"/>
    </source>
</evidence>
<feature type="compositionally biased region" description="Basic and acidic residues" evidence="3">
    <location>
        <begin position="342"/>
        <end position="363"/>
    </location>
</feature>
<dbReference type="Pfam" id="PF07529">
    <property type="entry name" value="HSA"/>
    <property type="match status" value="1"/>
</dbReference>
<keyword evidence="2" id="KW-0539">Nucleus</keyword>
<dbReference type="PROSITE" id="PS51666">
    <property type="entry name" value="QLQ"/>
    <property type="match status" value="1"/>
</dbReference>
<dbReference type="Gene3D" id="1.20.5.170">
    <property type="match status" value="1"/>
</dbReference>
<feature type="domain" description="HSA" evidence="4">
    <location>
        <begin position="292"/>
        <end position="364"/>
    </location>
</feature>
<feature type="region of interest" description="Disordered" evidence="3">
    <location>
        <begin position="406"/>
        <end position="467"/>
    </location>
</feature>
<feature type="compositionally biased region" description="Basic and acidic residues" evidence="3">
    <location>
        <begin position="415"/>
        <end position="440"/>
    </location>
</feature>
<evidence type="ECO:0000259" key="5">
    <source>
        <dbReference type="PROSITE" id="PS51666"/>
    </source>
</evidence>
<organism evidence="6 7">
    <name type="scientific">Romanomermis culicivorax</name>
    <name type="common">Nematode worm</name>
    <dbReference type="NCBI Taxonomy" id="13658"/>
    <lineage>
        <taxon>Eukaryota</taxon>
        <taxon>Metazoa</taxon>
        <taxon>Ecdysozoa</taxon>
        <taxon>Nematoda</taxon>
        <taxon>Enoplea</taxon>
        <taxon>Dorylaimia</taxon>
        <taxon>Mermithida</taxon>
        <taxon>Mermithoidea</taxon>
        <taxon>Mermithidae</taxon>
        <taxon>Romanomermis</taxon>
    </lineage>
</organism>
<keyword evidence="6" id="KW-1185">Reference proteome</keyword>